<dbReference type="Gene3D" id="3.40.1280.10">
    <property type="match status" value="1"/>
</dbReference>
<dbReference type="GO" id="GO:0008173">
    <property type="term" value="F:RNA methyltransferase activity"/>
    <property type="evidence" value="ECO:0007669"/>
    <property type="project" value="InterPro"/>
</dbReference>
<evidence type="ECO:0000259" key="4">
    <source>
        <dbReference type="Pfam" id="PF00588"/>
    </source>
</evidence>
<dbReference type="PANTHER" id="PTHR46429">
    <property type="entry name" value="23S RRNA (GUANOSINE-2'-O-)-METHYLTRANSFERASE RLMB"/>
    <property type="match status" value="1"/>
</dbReference>
<evidence type="ECO:0000256" key="2">
    <source>
        <dbReference type="ARBA" id="ARBA00022603"/>
    </source>
</evidence>
<keyword evidence="2" id="KW-0489">Methyltransferase</keyword>
<dbReference type="InterPro" id="IPR004441">
    <property type="entry name" value="rRNA_MeTrfase_TrmH"/>
</dbReference>
<comment type="caution">
    <text evidence="6">The sequence shown here is derived from an EMBL/GenBank/DDBJ whole genome shotgun (WGS) entry which is preliminary data.</text>
</comment>
<evidence type="ECO:0000256" key="1">
    <source>
        <dbReference type="ARBA" id="ARBA00007228"/>
    </source>
</evidence>
<name>A0A9D1KHV0_9MOLU</name>
<feature type="domain" description="RNA 2-O ribose methyltransferase substrate binding" evidence="5">
    <location>
        <begin position="4"/>
        <end position="64"/>
    </location>
</feature>
<dbReference type="NCBIfam" id="TIGR00186">
    <property type="entry name" value="rRNA_methyl_3"/>
    <property type="match status" value="1"/>
</dbReference>
<dbReference type="SUPFAM" id="SSF75217">
    <property type="entry name" value="alpha/beta knot"/>
    <property type="match status" value="1"/>
</dbReference>
<reference evidence="6" key="1">
    <citation type="submission" date="2020-10" db="EMBL/GenBank/DDBJ databases">
        <authorList>
            <person name="Gilroy R."/>
        </authorList>
    </citation>
    <scope>NUCLEOTIDE SEQUENCE</scope>
    <source>
        <strain evidence="6">ChiW17-6978</strain>
    </source>
</reference>
<dbReference type="Proteomes" id="UP000886758">
    <property type="component" value="Unassembled WGS sequence"/>
</dbReference>
<dbReference type="EMBL" id="DVLF01000042">
    <property type="protein sequence ID" value="HIT49640.1"/>
    <property type="molecule type" value="Genomic_DNA"/>
</dbReference>
<dbReference type="Pfam" id="PF00588">
    <property type="entry name" value="SpoU_methylase"/>
    <property type="match status" value="1"/>
</dbReference>
<dbReference type="InterPro" id="IPR029028">
    <property type="entry name" value="Alpha/beta_knot_MTases"/>
</dbReference>
<dbReference type="InterPro" id="IPR013123">
    <property type="entry name" value="SpoU_subst-bd"/>
</dbReference>
<dbReference type="GO" id="GO:0003723">
    <property type="term" value="F:RNA binding"/>
    <property type="evidence" value="ECO:0007669"/>
    <property type="project" value="InterPro"/>
</dbReference>
<dbReference type="CDD" id="cd18103">
    <property type="entry name" value="SpoU-like_RlmB"/>
    <property type="match status" value="1"/>
</dbReference>
<protein>
    <submittedName>
        <fullName evidence="6">23S rRNA (Guanosine(2251)-2'-O)-methyltransferase RlmB</fullName>
    </submittedName>
</protein>
<gene>
    <name evidence="6" type="primary">rlmB</name>
    <name evidence="6" type="ORF">IAD46_01305</name>
</gene>
<comment type="similarity">
    <text evidence="1">Belongs to the class IV-like SAM-binding methyltransferase superfamily. RNA methyltransferase TrmH family.</text>
</comment>
<organism evidence="6 7">
    <name type="scientific">Candidatus Pelethenecus faecipullorum</name>
    <dbReference type="NCBI Taxonomy" id="2840900"/>
    <lineage>
        <taxon>Bacteria</taxon>
        <taxon>Bacillati</taxon>
        <taxon>Mycoplasmatota</taxon>
        <taxon>Mollicutes</taxon>
        <taxon>Candidatus Pelethenecus</taxon>
    </lineage>
</organism>
<dbReference type="AlphaFoldDB" id="A0A9D1KHV0"/>
<evidence type="ECO:0000259" key="5">
    <source>
        <dbReference type="Pfam" id="PF08032"/>
    </source>
</evidence>
<reference evidence="6" key="2">
    <citation type="journal article" date="2021" name="PeerJ">
        <title>Extensive microbial diversity within the chicken gut microbiome revealed by metagenomics and culture.</title>
        <authorList>
            <person name="Gilroy R."/>
            <person name="Ravi A."/>
            <person name="Getino M."/>
            <person name="Pursley I."/>
            <person name="Horton D.L."/>
            <person name="Alikhan N.F."/>
            <person name="Baker D."/>
            <person name="Gharbi K."/>
            <person name="Hall N."/>
            <person name="Watson M."/>
            <person name="Adriaenssens E.M."/>
            <person name="Foster-Nyarko E."/>
            <person name="Jarju S."/>
            <person name="Secka A."/>
            <person name="Antonio M."/>
            <person name="Oren A."/>
            <person name="Chaudhuri R.R."/>
            <person name="La Ragione R."/>
            <person name="Hildebrand F."/>
            <person name="Pallen M.J."/>
        </authorList>
    </citation>
    <scope>NUCLEOTIDE SEQUENCE</scope>
    <source>
        <strain evidence="6">ChiW17-6978</strain>
    </source>
</reference>
<dbReference type="PANTHER" id="PTHR46429:SF1">
    <property type="entry name" value="23S RRNA (GUANOSINE-2'-O-)-METHYLTRANSFERASE RLMB"/>
    <property type="match status" value="1"/>
</dbReference>
<dbReference type="InterPro" id="IPR001537">
    <property type="entry name" value="SpoU_MeTrfase"/>
</dbReference>
<dbReference type="GO" id="GO:0032259">
    <property type="term" value="P:methylation"/>
    <property type="evidence" value="ECO:0007669"/>
    <property type="project" value="UniProtKB-KW"/>
</dbReference>
<proteinExistence type="inferred from homology"/>
<evidence type="ECO:0000313" key="6">
    <source>
        <dbReference type="EMBL" id="HIT49640.1"/>
    </source>
</evidence>
<evidence type="ECO:0000313" key="7">
    <source>
        <dbReference type="Proteomes" id="UP000886758"/>
    </source>
</evidence>
<sequence>MIKIYGKNCINEALKNPVLSRVFVLDRLVKKEMARLKQIDSLKIPLEIANQQKMDRLFGPSHQGWGAYRQDYDLYDESLIECLAGPYQRLLLLDGITDPHNLGAIIRSVDAFGYDAIILPKNRSCSVTETVAHVSTGAIEHVKIAYVNSLFAFVEQLKQKGYWICAADAKGDVMLADVKKDCPLAVIIGSEGFGISRTLLKAADYVVSIPMLGHVNSLNASVSAGIVLHALPKMLPE</sequence>
<dbReference type="SUPFAM" id="SSF55315">
    <property type="entry name" value="L30e-like"/>
    <property type="match status" value="1"/>
</dbReference>
<dbReference type="Pfam" id="PF08032">
    <property type="entry name" value="SpoU_sub_bind"/>
    <property type="match status" value="1"/>
</dbReference>
<dbReference type="GO" id="GO:0005829">
    <property type="term" value="C:cytosol"/>
    <property type="evidence" value="ECO:0007669"/>
    <property type="project" value="TreeGrafter"/>
</dbReference>
<dbReference type="GO" id="GO:0006396">
    <property type="term" value="P:RNA processing"/>
    <property type="evidence" value="ECO:0007669"/>
    <property type="project" value="InterPro"/>
</dbReference>
<dbReference type="InterPro" id="IPR029026">
    <property type="entry name" value="tRNA_m1G_MTases_N"/>
</dbReference>
<evidence type="ECO:0000256" key="3">
    <source>
        <dbReference type="ARBA" id="ARBA00022679"/>
    </source>
</evidence>
<feature type="domain" description="tRNA/rRNA methyltransferase SpoU type" evidence="4">
    <location>
        <begin position="90"/>
        <end position="229"/>
    </location>
</feature>
<keyword evidence="3" id="KW-0808">Transferase</keyword>
<dbReference type="InterPro" id="IPR029064">
    <property type="entry name" value="Ribosomal_eL30-like_sf"/>
</dbReference>
<accession>A0A9D1KHV0</accession>